<keyword evidence="3" id="KW-1185">Reference proteome</keyword>
<dbReference type="Proteomes" id="UP000324222">
    <property type="component" value="Unassembled WGS sequence"/>
</dbReference>
<dbReference type="EMBL" id="VSRR010070914">
    <property type="protein sequence ID" value="MPC86251.1"/>
    <property type="molecule type" value="Genomic_DNA"/>
</dbReference>
<protein>
    <submittedName>
        <fullName evidence="2">Uncharacterized protein</fullName>
    </submittedName>
</protein>
<organism evidence="2 3">
    <name type="scientific">Portunus trituberculatus</name>
    <name type="common">Swimming crab</name>
    <name type="synonym">Neptunus trituberculatus</name>
    <dbReference type="NCBI Taxonomy" id="210409"/>
    <lineage>
        <taxon>Eukaryota</taxon>
        <taxon>Metazoa</taxon>
        <taxon>Ecdysozoa</taxon>
        <taxon>Arthropoda</taxon>
        <taxon>Crustacea</taxon>
        <taxon>Multicrustacea</taxon>
        <taxon>Malacostraca</taxon>
        <taxon>Eumalacostraca</taxon>
        <taxon>Eucarida</taxon>
        <taxon>Decapoda</taxon>
        <taxon>Pleocyemata</taxon>
        <taxon>Brachyura</taxon>
        <taxon>Eubrachyura</taxon>
        <taxon>Portunoidea</taxon>
        <taxon>Portunidae</taxon>
        <taxon>Portuninae</taxon>
        <taxon>Portunus</taxon>
    </lineage>
</organism>
<feature type="compositionally biased region" description="Basic residues" evidence="1">
    <location>
        <begin position="1"/>
        <end position="10"/>
    </location>
</feature>
<feature type="region of interest" description="Disordered" evidence="1">
    <location>
        <begin position="1"/>
        <end position="30"/>
    </location>
</feature>
<comment type="caution">
    <text evidence="2">The sequence shown here is derived from an EMBL/GenBank/DDBJ whole genome shotgun (WGS) entry which is preliminary data.</text>
</comment>
<gene>
    <name evidence="2" type="ORF">E2C01_081074</name>
</gene>
<accession>A0A5B7ILA0</accession>
<dbReference type="AlphaFoldDB" id="A0A5B7ILA0"/>
<reference evidence="2 3" key="1">
    <citation type="submission" date="2019-05" db="EMBL/GenBank/DDBJ databases">
        <title>Another draft genome of Portunus trituberculatus and its Hox gene families provides insights of decapod evolution.</title>
        <authorList>
            <person name="Jeong J.-H."/>
            <person name="Song I."/>
            <person name="Kim S."/>
            <person name="Choi T."/>
            <person name="Kim D."/>
            <person name="Ryu S."/>
            <person name="Kim W."/>
        </authorList>
    </citation>
    <scope>NUCLEOTIDE SEQUENCE [LARGE SCALE GENOMIC DNA]</scope>
    <source>
        <tissue evidence="2">Muscle</tissue>
    </source>
</reference>
<evidence type="ECO:0000256" key="1">
    <source>
        <dbReference type="SAM" id="MobiDB-lite"/>
    </source>
</evidence>
<sequence length="60" mass="6674">MGVVTRRSKQSQKVSPSLTWTRRRPSSPRPVTHLSAAYLVRGVRGAGRSCLTQAAIRQIR</sequence>
<name>A0A5B7ILA0_PORTR</name>
<proteinExistence type="predicted"/>
<evidence type="ECO:0000313" key="3">
    <source>
        <dbReference type="Proteomes" id="UP000324222"/>
    </source>
</evidence>
<evidence type="ECO:0000313" key="2">
    <source>
        <dbReference type="EMBL" id="MPC86251.1"/>
    </source>
</evidence>